<evidence type="ECO:0000313" key="3">
    <source>
        <dbReference type="Proteomes" id="UP000661858"/>
    </source>
</evidence>
<reference evidence="2" key="1">
    <citation type="submission" date="2021-01" db="EMBL/GenBank/DDBJ databases">
        <title>WGS of actinomycetes isolated from Thailand.</title>
        <authorList>
            <person name="Thawai C."/>
        </authorList>
    </citation>
    <scope>NUCLEOTIDE SEQUENCE</scope>
    <source>
        <strain evidence="2">RCU-197</strain>
    </source>
</reference>
<feature type="region of interest" description="Disordered" evidence="1">
    <location>
        <begin position="85"/>
        <end position="112"/>
    </location>
</feature>
<proteinExistence type="predicted"/>
<accession>A0A937ESJ1</accession>
<feature type="compositionally biased region" description="Basic and acidic residues" evidence="1">
    <location>
        <begin position="103"/>
        <end position="112"/>
    </location>
</feature>
<gene>
    <name evidence="2" type="ORF">JK359_36500</name>
</gene>
<dbReference type="EMBL" id="JAERRK010000032">
    <property type="protein sequence ID" value="MBL1087391.1"/>
    <property type="molecule type" value="Genomic_DNA"/>
</dbReference>
<keyword evidence="3" id="KW-1185">Reference proteome</keyword>
<evidence type="ECO:0000313" key="2">
    <source>
        <dbReference type="EMBL" id="MBL1087391.1"/>
    </source>
</evidence>
<protein>
    <submittedName>
        <fullName evidence="2">Uncharacterized protein</fullName>
    </submittedName>
</protein>
<organism evidence="2 3">
    <name type="scientific">Streptomyces actinomycinicus</name>
    <dbReference type="NCBI Taxonomy" id="1695166"/>
    <lineage>
        <taxon>Bacteria</taxon>
        <taxon>Bacillati</taxon>
        <taxon>Actinomycetota</taxon>
        <taxon>Actinomycetes</taxon>
        <taxon>Kitasatosporales</taxon>
        <taxon>Streptomycetaceae</taxon>
        <taxon>Streptomyces</taxon>
    </lineage>
</organism>
<dbReference type="Proteomes" id="UP000661858">
    <property type="component" value="Unassembled WGS sequence"/>
</dbReference>
<dbReference type="RefSeq" id="WP_201843933.1">
    <property type="nucleotide sequence ID" value="NZ_JAERRK010000032.1"/>
</dbReference>
<evidence type="ECO:0000256" key="1">
    <source>
        <dbReference type="SAM" id="MobiDB-lite"/>
    </source>
</evidence>
<name>A0A937ESJ1_9ACTN</name>
<sequence>MTKADQLASAGVELQGTWLYGARNKPAKPAQLRQKKINSHAAHSKLAQESLELGLYLHSRTVVEPPAASIAFQLLEGTGLLAPQQATPAAGRLPDGPDVPVTAERRGEGARV</sequence>
<dbReference type="AlphaFoldDB" id="A0A937ESJ1"/>
<comment type="caution">
    <text evidence="2">The sequence shown here is derived from an EMBL/GenBank/DDBJ whole genome shotgun (WGS) entry which is preliminary data.</text>
</comment>